<keyword evidence="1" id="KW-1133">Transmembrane helix</keyword>
<feature type="transmembrane region" description="Helical" evidence="1">
    <location>
        <begin position="20"/>
        <end position="37"/>
    </location>
</feature>
<dbReference type="HOGENOM" id="CLU_2066916_0_0_1"/>
<evidence type="ECO:0000313" key="3">
    <source>
        <dbReference type="Proteomes" id="UP000054032"/>
    </source>
</evidence>
<dbReference type="RefSeq" id="XP_007688808.1">
    <property type="nucleotide sequence ID" value="XM_007690618.1"/>
</dbReference>
<evidence type="ECO:0000313" key="2">
    <source>
        <dbReference type="EMBL" id="EUC44693.1"/>
    </source>
</evidence>
<dbReference type="KEGG" id="bor:COCMIDRAFT_97557"/>
<dbReference type="AlphaFoldDB" id="W6Z4P1"/>
<evidence type="ECO:0000256" key="1">
    <source>
        <dbReference type="SAM" id="Phobius"/>
    </source>
</evidence>
<feature type="non-terminal residue" evidence="2">
    <location>
        <position position="1"/>
    </location>
</feature>
<keyword evidence="1" id="KW-0812">Transmembrane</keyword>
<dbReference type="EMBL" id="KI963999">
    <property type="protein sequence ID" value="EUC44693.1"/>
    <property type="molecule type" value="Genomic_DNA"/>
</dbReference>
<accession>W6Z4P1</accession>
<keyword evidence="1" id="KW-0472">Membrane</keyword>
<dbReference type="Proteomes" id="UP000054032">
    <property type="component" value="Unassembled WGS sequence"/>
</dbReference>
<gene>
    <name evidence="2" type="ORF">COCMIDRAFT_97557</name>
</gene>
<proteinExistence type="predicted"/>
<dbReference type="GeneID" id="19129082"/>
<feature type="transmembrane region" description="Helical" evidence="1">
    <location>
        <begin position="49"/>
        <end position="70"/>
    </location>
</feature>
<sequence>LLSLMLFPLSPLFAPHSSFLFSFWISEFGFFCSLSLSRVAWRIHGKRSCIFLVLLLLFQRASFLMAYLFFSSQAEQDLVGLGGFPFTPFFLKYHTSFLSYLYSKGDGHGQGVGLLVVDT</sequence>
<protein>
    <submittedName>
        <fullName evidence="2">Uncharacterized protein</fullName>
    </submittedName>
</protein>
<reference evidence="2 3" key="1">
    <citation type="journal article" date="2013" name="PLoS Genet.">
        <title>Comparative genome structure, secondary metabolite, and effector coding capacity across Cochliobolus pathogens.</title>
        <authorList>
            <person name="Condon B.J."/>
            <person name="Leng Y."/>
            <person name="Wu D."/>
            <person name="Bushley K.E."/>
            <person name="Ohm R.A."/>
            <person name="Otillar R."/>
            <person name="Martin J."/>
            <person name="Schackwitz W."/>
            <person name="Grimwood J."/>
            <person name="MohdZainudin N."/>
            <person name="Xue C."/>
            <person name="Wang R."/>
            <person name="Manning V.A."/>
            <person name="Dhillon B."/>
            <person name="Tu Z.J."/>
            <person name="Steffenson B.J."/>
            <person name="Salamov A."/>
            <person name="Sun H."/>
            <person name="Lowry S."/>
            <person name="LaButti K."/>
            <person name="Han J."/>
            <person name="Copeland A."/>
            <person name="Lindquist E."/>
            <person name="Barry K."/>
            <person name="Schmutz J."/>
            <person name="Baker S.E."/>
            <person name="Ciuffetti L.M."/>
            <person name="Grigoriev I.V."/>
            <person name="Zhong S."/>
            <person name="Turgeon B.G."/>
        </authorList>
    </citation>
    <scope>NUCLEOTIDE SEQUENCE [LARGE SCALE GENOMIC DNA]</scope>
    <source>
        <strain evidence="2 3">ATCC 44560</strain>
    </source>
</reference>
<name>W6Z4P1_COCMI</name>
<keyword evidence="3" id="KW-1185">Reference proteome</keyword>
<organism evidence="2 3">
    <name type="scientific">Bipolaris oryzae ATCC 44560</name>
    <dbReference type="NCBI Taxonomy" id="930090"/>
    <lineage>
        <taxon>Eukaryota</taxon>
        <taxon>Fungi</taxon>
        <taxon>Dikarya</taxon>
        <taxon>Ascomycota</taxon>
        <taxon>Pezizomycotina</taxon>
        <taxon>Dothideomycetes</taxon>
        <taxon>Pleosporomycetidae</taxon>
        <taxon>Pleosporales</taxon>
        <taxon>Pleosporineae</taxon>
        <taxon>Pleosporaceae</taxon>
        <taxon>Bipolaris</taxon>
    </lineage>
</organism>